<dbReference type="KEGG" id="bmei:Spa11_26980"/>
<name>A0A518K9M5_9BACT</name>
<gene>
    <name evidence="2" type="ORF">Spa11_26980</name>
</gene>
<sequence precursor="true">MKCSTLAILASAFLLGGVLISDVEAQVYLTATDDANTSNDTSRGPSTTNDRGDFLEIRNFANDASGSTTRKKVGVFKYDISSIDTRLFPFATLTGTFANGRDGNGTFNVYGLNDGEQNLDNVPDGSVGEANWSESSLRYEHGLGFDPTVATTAAGDLGIDLTEVMLLGTITLIDGEPLQSNTTDLNLDAFLDADTNGVVSFFLADERVNEETGLPIGTEWRLTAREASAENSLRLAFTPIPGDTDLSGVVDLADLDPIRTNYSLGGLAYTDGDLNGDGDVTFADFRLWKTGFLDAGGSLEGANLGFLSVPEPTSAALLMIAAAAFAGSRQRRV</sequence>
<dbReference type="Proteomes" id="UP000316426">
    <property type="component" value="Chromosome"/>
</dbReference>
<keyword evidence="3" id="KW-1185">Reference proteome</keyword>
<accession>A0A518K9M5</accession>
<keyword evidence="1" id="KW-0732">Signal</keyword>
<feature type="signal peptide" evidence="1">
    <location>
        <begin position="1"/>
        <end position="25"/>
    </location>
</feature>
<organism evidence="2 3">
    <name type="scientific">Botrimarina mediterranea</name>
    <dbReference type="NCBI Taxonomy" id="2528022"/>
    <lineage>
        <taxon>Bacteria</taxon>
        <taxon>Pseudomonadati</taxon>
        <taxon>Planctomycetota</taxon>
        <taxon>Planctomycetia</taxon>
        <taxon>Pirellulales</taxon>
        <taxon>Lacipirellulaceae</taxon>
        <taxon>Botrimarina</taxon>
    </lineage>
</organism>
<feature type="chain" id="PRO_5021917466" description="PEP-CTERM protein-sorting domain-containing protein" evidence="1">
    <location>
        <begin position="26"/>
        <end position="333"/>
    </location>
</feature>
<dbReference type="NCBIfam" id="TIGR02595">
    <property type="entry name" value="PEP_CTERM"/>
    <property type="match status" value="1"/>
</dbReference>
<evidence type="ECO:0000313" key="3">
    <source>
        <dbReference type="Proteomes" id="UP000316426"/>
    </source>
</evidence>
<dbReference type="AlphaFoldDB" id="A0A518K9M5"/>
<dbReference type="InterPro" id="IPR013424">
    <property type="entry name" value="Ice-binding_C"/>
</dbReference>
<evidence type="ECO:0008006" key="4">
    <source>
        <dbReference type="Google" id="ProtNLM"/>
    </source>
</evidence>
<dbReference type="InterPro" id="IPR018247">
    <property type="entry name" value="EF_Hand_1_Ca_BS"/>
</dbReference>
<protein>
    <recommendedName>
        <fullName evidence="4">PEP-CTERM protein-sorting domain-containing protein</fullName>
    </recommendedName>
</protein>
<dbReference type="RefSeq" id="WP_145112944.1">
    <property type="nucleotide sequence ID" value="NZ_CP036349.1"/>
</dbReference>
<evidence type="ECO:0000313" key="2">
    <source>
        <dbReference type="EMBL" id="QDV74494.1"/>
    </source>
</evidence>
<evidence type="ECO:0000256" key="1">
    <source>
        <dbReference type="SAM" id="SignalP"/>
    </source>
</evidence>
<reference evidence="2 3" key="1">
    <citation type="submission" date="2019-02" db="EMBL/GenBank/DDBJ databases">
        <title>Deep-cultivation of Planctomycetes and their phenomic and genomic characterization uncovers novel biology.</title>
        <authorList>
            <person name="Wiegand S."/>
            <person name="Jogler M."/>
            <person name="Boedeker C."/>
            <person name="Pinto D."/>
            <person name="Vollmers J."/>
            <person name="Rivas-Marin E."/>
            <person name="Kohn T."/>
            <person name="Peeters S.H."/>
            <person name="Heuer A."/>
            <person name="Rast P."/>
            <person name="Oberbeckmann S."/>
            <person name="Bunk B."/>
            <person name="Jeske O."/>
            <person name="Meyerdierks A."/>
            <person name="Storesund J.E."/>
            <person name="Kallscheuer N."/>
            <person name="Luecker S."/>
            <person name="Lage O.M."/>
            <person name="Pohl T."/>
            <person name="Merkel B.J."/>
            <person name="Hornburger P."/>
            <person name="Mueller R.-W."/>
            <person name="Bruemmer F."/>
            <person name="Labrenz M."/>
            <person name="Spormann A.M."/>
            <person name="Op den Camp H."/>
            <person name="Overmann J."/>
            <person name="Amann R."/>
            <person name="Jetten M.S.M."/>
            <person name="Mascher T."/>
            <person name="Medema M.H."/>
            <person name="Devos D.P."/>
            <person name="Kaster A.-K."/>
            <person name="Ovreas L."/>
            <person name="Rohde M."/>
            <person name="Galperin M.Y."/>
            <person name="Jogler C."/>
        </authorList>
    </citation>
    <scope>NUCLEOTIDE SEQUENCE [LARGE SCALE GENOMIC DNA]</scope>
    <source>
        <strain evidence="2 3">Spa11</strain>
    </source>
</reference>
<dbReference type="EMBL" id="CP036349">
    <property type="protein sequence ID" value="QDV74494.1"/>
    <property type="molecule type" value="Genomic_DNA"/>
</dbReference>
<proteinExistence type="predicted"/>
<dbReference type="PROSITE" id="PS00018">
    <property type="entry name" value="EF_HAND_1"/>
    <property type="match status" value="1"/>
</dbReference>